<sequence length="101" mass="11328">MSPTRPEKGPSYPATARQNAQSTTLLWRLHDLVDQIMVISGICAASLPIAYYLICYYYQGLDKATCRGRNSDLTIILGGVFIVAYLLKYVLRYYARSAADQ</sequence>
<keyword evidence="3" id="KW-1185">Reference proteome</keyword>
<evidence type="ECO:0000256" key="1">
    <source>
        <dbReference type="SAM" id="Phobius"/>
    </source>
</evidence>
<dbReference type="GeneID" id="38122511"/>
<organism evidence="2 3">
    <name type="scientific">Aspergillus thermomutatus</name>
    <name type="common">Neosartorya pseudofischeri</name>
    <dbReference type="NCBI Taxonomy" id="41047"/>
    <lineage>
        <taxon>Eukaryota</taxon>
        <taxon>Fungi</taxon>
        <taxon>Dikarya</taxon>
        <taxon>Ascomycota</taxon>
        <taxon>Pezizomycotina</taxon>
        <taxon>Eurotiomycetes</taxon>
        <taxon>Eurotiomycetidae</taxon>
        <taxon>Eurotiales</taxon>
        <taxon>Aspergillaceae</taxon>
        <taxon>Aspergillus</taxon>
        <taxon>Aspergillus subgen. Fumigati</taxon>
    </lineage>
</organism>
<dbReference type="AlphaFoldDB" id="A0A397G2Y2"/>
<gene>
    <name evidence="2" type="ORF">CDV56_100537</name>
</gene>
<keyword evidence="1" id="KW-1133">Transmembrane helix</keyword>
<reference evidence="2" key="1">
    <citation type="submission" date="2018-08" db="EMBL/GenBank/DDBJ databases">
        <title>Draft genome sequence of azole-resistant Aspergillus thermomutatus (Neosartorya pseudofischeri) strain HMR AF 39, isolated from a human nasal aspirate.</title>
        <authorList>
            <person name="Parent-Michaud M."/>
            <person name="Dufresne P.J."/>
            <person name="Fournier E."/>
            <person name="Martineau C."/>
            <person name="Moreira S."/>
            <person name="Perkins V."/>
            <person name="De Repentigny L."/>
            <person name="Dufresne S.F."/>
        </authorList>
    </citation>
    <scope>NUCLEOTIDE SEQUENCE [LARGE SCALE GENOMIC DNA]</scope>
    <source>
        <strain evidence="2">HMR AF 39</strain>
    </source>
</reference>
<proteinExistence type="predicted"/>
<evidence type="ECO:0000313" key="3">
    <source>
        <dbReference type="Proteomes" id="UP000215305"/>
    </source>
</evidence>
<dbReference type="RefSeq" id="XP_026609603.1">
    <property type="nucleotide sequence ID" value="XM_026754156.1"/>
</dbReference>
<accession>A0A397G2Y2</accession>
<dbReference type="EMBL" id="NKHU02000470">
    <property type="protein sequence ID" value="RHZ43213.1"/>
    <property type="molecule type" value="Genomic_DNA"/>
</dbReference>
<protein>
    <submittedName>
        <fullName evidence="2">Uncharacterized protein</fullName>
    </submittedName>
</protein>
<feature type="transmembrane region" description="Helical" evidence="1">
    <location>
        <begin position="36"/>
        <end position="58"/>
    </location>
</feature>
<keyword evidence="1" id="KW-0472">Membrane</keyword>
<dbReference type="Proteomes" id="UP000215305">
    <property type="component" value="Unassembled WGS sequence"/>
</dbReference>
<dbReference type="VEuPathDB" id="FungiDB:CDV56_100537"/>
<name>A0A397G2Y2_ASPTH</name>
<keyword evidence="1" id="KW-0812">Transmembrane</keyword>
<comment type="caution">
    <text evidence="2">The sequence shown here is derived from an EMBL/GenBank/DDBJ whole genome shotgun (WGS) entry which is preliminary data.</text>
</comment>
<evidence type="ECO:0000313" key="2">
    <source>
        <dbReference type="EMBL" id="RHZ43213.1"/>
    </source>
</evidence>
<feature type="transmembrane region" description="Helical" evidence="1">
    <location>
        <begin position="70"/>
        <end position="91"/>
    </location>
</feature>
<dbReference type="OrthoDB" id="4438873at2759"/>